<sequence length="494" mass="52345">MTLLTVENFIDGASCPAQSGAWLECDNPYEAAPWGRIPRSDAADVELAVAAAHRAFKDPAWGGLTATKRAALMNRMADVITAHAEELARIETRDNGKTYKEMLAQLRRIPEWYRFYAGLCDKINGAVLPTENPDMMNYTRHEPLGVIAMITPWNSPLMLLSWKLAPALAAGNVAVVKPSEYTSASAVRFAQIVTEEAGLPAGVLNIVTGLGAEAGAALTRHPGIAKVAFTGGIGGGRQAYMAAAHNLRPATLELGGKSPNIVFADADLEQAARGVVQGIFGSGGQSCVAGSRALVHVSVYDRVLTRITELADKIRLGDPMSPDTDIGPVANRAQFDRIMTCISWAKEDGARLLCGGGAVADPKGGAALFVAPTIFADVDPASRIAQEEVFGPVLSVIPFETEAQAVEIANGTAFGLGAGLWTRDIARVHKIAARIEAGTIWVNSYKGGSHISPFGGFKASGIGREGGVEMIHDYLQTKSVWINLADEAPYPFPL</sequence>
<name>A0ABV1SJY5_9RHOB</name>
<protein>
    <submittedName>
        <fullName evidence="5">Aldehyde dehydrogenase</fullName>
    </submittedName>
</protein>
<dbReference type="Pfam" id="PF00171">
    <property type="entry name" value="Aldedh"/>
    <property type="match status" value="1"/>
</dbReference>
<dbReference type="InterPro" id="IPR029510">
    <property type="entry name" value="Ald_DH_CS_GLU"/>
</dbReference>
<evidence type="ECO:0000256" key="1">
    <source>
        <dbReference type="ARBA" id="ARBA00023002"/>
    </source>
</evidence>
<reference evidence="5 6" key="1">
    <citation type="submission" date="2024-06" db="EMBL/GenBank/DDBJ databases">
        <title>Thioclava kandeliae sp. nov. from a rhizosphere soil sample of Kandelia candel in a mangrove.</title>
        <authorList>
            <person name="Mu T."/>
        </authorList>
    </citation>
    <scope>NUCLEOTIDE SEQUENCE [LARGE SCALE GENOMIC DNA]</scope>
    <source>
        <strain evidence="5 6">CPCC 100088</strain>
    </source>
</reference>
<dbReference type="PROSITE" id="PS00687">
    <property type="entry name" value="ALDEHYDE_DEHYDR_GLU"/>
    <property type="match status" value="1"/>
</dbReference>
<dbReference type="InterPro" id="IPR016163">
    <property type="entry name" value="Ald_DH_C"/>
</dbReference>
<dbReference type="PROSITE" id="PS00070">
    <property type="entry name" value="ALDEHYDE_DEHYDR_CYS"/>
    <property type="match status" value="1"/>
</dbReference>
<dbReference type="InterPro" id="IPR016162">
    <property type="entry name" value="Ald_DH_N"/>
</dbReference>
<dbReference type="InterPro" id="IPR016160">
    <property type="entry name" value="Ald_DH_CS_CYS"/>
</dbReference>
<keyword evidence="1 3" id="KW-0560">Oxidoreductase</keyword>
<organism evidence="5 6">
    <name type="scientific">Thioclava kandeliae</name>
    <dbReference type="NCBI Taxonomy" id="3070818"/>
    <lineage>
        <taxon>Bacteria</taxon>
        <taxon>Pseudomonadati</taxon>
        <taxon>Pseudomonadota</taxon>
        <taxon>Alphaproteobacteria</taxon>
        <taxon>Rhodobacterales</taxon>
        <taxon>Paracoccaceae</taxon>
        <taxon>Thioclava</taxon>
    </lineage>
</organism>
<dbReference type="SUPFAM" id="SSF53720">
    <property type="entry name" value="ALDH-like"/>
    <property type="match status" value="1"/>
</dbReference>
<dbReference type="RefSeq" id="WP_339114943.1">
    <property type="nucleotide sequence ID" value="NZ_JAYWLC010000016.1"/>
</dbReference>
<comment type="similarity">
    <text evidence="3">Belongs to the aldehyde dehydrogenase family.</text>
</comment>
<evidence type="ECO:0000259" key="4">
    <source>
        <dbReference type="Pfam" id="PF00171"/>
    </source>
</evidence>
<dbReference type="InterPro" id="IPR015590">
    <property type="entry name" value="Aldehyde_DH_dom"/>
</dbReference>
<accession>A0ABV1SJY5</accession>
<proteinExistence type="inferred from homology"/>
<comment type="caution">
    <text evidence="5">The sequence shown here is derived from an EMBL/GenBank/DDBJ whole genome shotgun (WGS) entry which is preliminary data.</text>
</comment>
<feature type="active site" evidence="2">
    <location>
        <position position="253"/>
    </location>
</feature>
<dbReference type="Gene3D" id="3.40.605.10">
    <property type="entry name" value="Aldehyde Dehydrogenase, Chain A, domain 1"/>
    <property type="match status" value="1"/>
</dbReference>
<evidence type="ECO:0000313" key="5">
    <source>
        <dbReference type="EMBL" id="MER5173203.1"/>
    </source>
</evidence>
<keyword evidence="6" id="KW-1185">Reference proteome</keyword>
<evidence type="ECO:0000256" key="2">
    <source>
        <dbReference type="PROSITE-ProRule" id="PRU10007"/>
    </source>
</evidence>
<dbReference type="EMBL" id="JAYWLC010000016">
    <property type="protein sequence ID" value="MER5173203.1"/>
    <property type="molecule type" value="Genomic_DNA"/>
</dbReference>
<dbReference type="Gene3D" id="3.40.309.10">
    <property type="entry name" value="Aldehyde Dehydrogenase, Chain A, domain 2"/>
    <property type="match status" value="1"/>
</dbReference>
<gene>
    <name evidence="5" type="ORF">VSX56_15645</name>
</gene>
<feature type="domain" description="Aldehyde dehydrogenase" evidence="4">
    <location>
        <begin position="21"/>
        <end position="480"/>
    </location>
</feature>
<evidence type="ECO:0000313" key="6">
    <source>
        <dbReference type="Proteomes" id="UP001438953"/>
    </source>
</evidence>
<evidence type="ECO:0000256" key="3">
    <source>
        <dbReference type="RuleBase" id="RU003345"/>
    </source>
</evidence>
<dbReference type="Proteomes" id="UP001438953">
    <property type="component" value="Unassembled WGS sequence"/>
</dbReference>
<dbReference type="PANTHER" id="PTHR11699">
    <property type="entry name" value="ALDEHYDE DEHYDROGENASE-RELATED"/>
    <property type="match status" value="1"/>
</dbReference>
<dbReference type="CDD" id="cd07114">
    <property type="entry name" value="ALDH_DhaS"/>
    <property type="match status" value="1"/>
</dbReference>
<dbReference type="InterPro" id="IPR016161">
    <property type="entry name" value="Ald_DH/histidinol_DH"/>
</dbReference>